<sequence length="276" mass="29968">MSCRSEPITRSSGAATEGVNRLVGVARLGSADVLFRVIRKAFRPVLSGRHASYASDPGHWAYWRREPLAYASTVLPTGPGLSAPRCYGVVDDVVYLADVTGRAESAEIAAYRLGAWQGTASVPDVYWLSRHQLAQRIEASNLDWDQVSADPRLMALWQRRSELLHDLEHVPHVLVHGDFHDGNLIAADNLTTVVLDWGTLGAGPVGADLAGLALSTCSDLLDRYADGLNGTFDKAAVELGYRATLTLTGASRVHWMLSRGVQPSDEYVEFVLSQAL</sequence>
<evidence type="ECO:0000313" key="3">
    <source>
        <dbReference type="Proteomes" id="UP000627369"/>
    </source>
</evidence>
<accession>A0A919FZN6</accession>
<dbReference type="SUPFAM" id="SSF56112">
    <property type="entry name" value="Protein kinase-like (PK-like)"/>
    <property type="match status" value="1"/>
</dbReference>
<gene>
    <name evidence="2" type="ORF">GCM10017772_29920</name>
</gene>
<dbReference type="Proteomes" id="UP000627369">
    <property type="component" value="Unassembled WGS sequence"/>
</dbReference>
<dbReference type="InterPro" id="IPR002575">
    <property type="entry name" value="Aminoglycoside_PTrfase"/>
</dbReference>
<keyword evidence="3" id="KW-1185">Reference proteome</keyword>
<proteinExistence type="predicted"/>
<protein>
    <recommendedName>
        <fullName evidence="1">Aminoglycoside phosphotransferase domain-containing protein</fullName>
    </recommendedName>
</protein>
<dbReference type="AlphaFoldDB" id="A0A919FZN6"/>
<reference evidence="2" key="1">
    <citation type="journal article" date="2014" name="Int. J. Syst. Evol. Microbiol.">
        <title>Complete genome sequence of Corynebacterium casei LMG S-19264T (=DSM 44701T), isolated from a smear-ripened cheese.</title>
        <authorList>
            <consortium name="US DOE Joint Genome Institute (JGI-PGF)"/>
            <person name="Walter F."/>
            <person name="Albersmeier A."/>
            <person name="Kalinowski J."/>
            <person name="Ruckert C."/>
        </authorList>
    </citation>
    <scope>NUCLEOTIDE SEQUENCE</scope>
    <source>
        <strain evidence="2">CGMCC 4.7398</strain>
    </source>
</reference>
<dbReference type="Pfam" id="PF01636">
    <property type="entry name" value="APH"/>
    <property type="match status" value="1"/>
</dbReference>
<dbReference type="InterPro" id="IPR011009">
    <property type="entry name" value="Kinase-like_dom_sf"/>
</dbReference>
<evidence type="ECO:0000259" key="1">
    <source>
        <dbReference type="Pfam" id="PF01636"/>
    </source>
</evidence>
<dbReference type="EMBL" id="BNAS01000004">
    <property type="protein sequence ID" value="GHH74898.1"/>
    <property type="molecule type" value="Genomic_DNA"/>
</dbReference>
<reference evidence="2" key="2">
    <citation type="submission" date="2020-09" db="EMBL/GenBank/DDBJ databases">
        <authorList>
            <person name="Sun Q."/>
            <person name="Zhou Y."/>
        </authorList>
    </citation>
    <scope>NUCLEOTIDE SEQUENCE</scope>
    <source>
        <strain evidence="2">CGMCC 4.7398</strain>
    </source>
</reference>
<feature type="domain" description="Aminoglycoside phosphotransferase" evidence="1">
    <location>
        <begin position="120"/>
        <end position="229"/>
    </location>
</feature>
<dbReference type="Gene3D" id="3.90.1200.10">
    <property type="match status" value="1"/>
</dbReference>
<evidence type="ECO:0000313" key="2">
    <source>
        <dbReference type="EMBL" id="GHH74898.1"/>
    </source>
</evidence>
<organism evidence="2 3">
    <name type="scientific">Promicromonospora soli</name>
    <dbReference type="NCBI Taxonomy" id="2035533"/>
    <lineage>
        <taxon>Bacteria</taxon>
        <taxon>Bacillati</taxon>
        <taxon>Actinomycetota</taxon>
        <taxon>Actinomycetes</taxon>
        <taxon>Micrococcales</taxon>
        <taxon>Promicromonosporaceae</taxon>
        <taxon>Promicromonospora</taxon>
    </lineage>
</organism>
<comment type="caution">
    <text evidence="2">The sequence shown here is derived from an EMBL/GenBank/DDBJ whole genome shotgun (WGS) entry which is preliminary data.</text>
</comment>
<name>A0A919FZN6_9MICO</name>